<evidence type="ECO:0000256" key="1">
    <source>
        <dbReference type="SAM" id="MobiDB-lite"/>
    </source>
</evidence>
<dbReference type="AlphaFoldDB" id="A0A316VMT9"/>
<gene>
    <name evidence="2" type="ORF">FA14DRAFT_176178</name>
</gene>
<evidence type="ECO:0000313" key="2">
    <source>
        <dbReference type="EMBL" id="PWN36875.1"/>
    </source>
</evidence>
<keyword evidence="3" id="KW-1185">Reference proteome</keyword>
<sequence length="194" mass="21944">MDGDRKDRVDESTWHNDATHSKQGMQSTRYGHKAPRRISDPIKRIQKHKTVQERVQAKRKSEKRYQTQFTDKGIEKAKLTLKGAELETFLQKAKHYREVKRKASDKITEKRRKAAYLASKPQTPSKFKDSPAGPRDRAANQIPSKSKNSPAGSRDRAANLRAANEAAMSQLSARPRFMQKVNEAASSGTDKGKV</sequence>
<accession>A0A316VMT9</accession>
<feature type="compositionally biased region" description="Basic and acidic residues" evidence="1">
    <location>
        <begin position="126"/>
        <end position="138"/>
    </location>
</feature>
<dbReference type="EMBL" id="KZ819602">
    <property type="protein sequence ID" value="PWN36875.1"/>
    <property type="molecule type" value="Genomic_DNA"/>
</dbReference>
<dbReference type="RefSeq" id="XP_025357177.1">
    <property type="nucleotide sequence ID" value="XM_025500647.1"/>
</dbReference>
<proteinExistence type="predicted"/>
<reference evidence="2 3" key="1">
    <citation type="journal article" date="2018" name="Mol. Biol. Evol.">
        <title>Broad Genomic Sampling Reveals a Smut Pathogenic Ancestry of the Fungal Clade Ustilaginomycotina.</title>
        <authorList>
            <person name="Kijpornyongpan T."/>
            <person name="Mondo S.J."/>
            <person name="Barry K."/>
            <person name="Sandor L."/>
            <person name="Lee J."/>
            <person name="Lipzen A."/>
            <person name="Pangilinan J."/>
            <person name="LaButti K."/>
            <person name="Hainaut M."/>
            <person name="Henrissat B."/>
            <person name="Grigoriev I.V."/>
            <person name="Spatafora J.W."/>
            <person name="Aime M.C."/>
        </authorList>
    </citation>
    <scope>NUCLEOTIDE SEQUENCE [LARGE SCALE GENOMIC DNA]</scope>
    <source>
        <strain evidence="2 3">MCA 3882</strain>
    </source>
</reference>
<feature type="compositionally biased region" description="Basic and acidic residues" evidence="1">
    <location>
        <begin position="1"/>
        <end position="20"/>
    </location>
</feature>
<dbReference type="Proteomes" id="UP000245771">
    <property type="component" value="Unassembled WGS sequence"/>
</dbReference>
<feature type="region of interest" description="Disordered" evidence="1">
    <location>
        <begin position="96"/>
        <end position="194"/>
    </location>
</feature>
<feature type="compositionally biased region" description="Polar residues" evidence="1">
    <location>
        <begin position="184"/>
        <end position="194"/>
    </location>
</feature>
<organism evidence="2 3">
    <name type="scientific">Meira miltonrushii</name>
    <dbReference type="NCBI Taxonomy" id="1280837"/>
    <lineage>
        <taxon>Eukaryota</taxon>
        <taxon>Fungi</taxon>
        <taxon>Dikarya</taxon>
        <taxon>Basidiomycota</taxon>
        <taxon>Ustilaginomycotina</taxon>
        <taxon>Exobasidiomycetes</taxon>
        <taxon>Exobasidiales</taxon>
        <taxon>Brachybasidiaceae</taxon>
        <taxon>Meira</taxon>
    </lineage>
</organism>
<protein>
    <submittedName>
        <fullName evidence="2">Uncharacterized protein</fullName>
    </submittedName>
</protein>
<dbReference type="InParanoid" id="A0A316VMT9"/>
<dbReference type="GeneID" id="37022428"/>
<evidence type="ECO:0000313" key="3">
    <source>
        <dbReference type="Proteomes" id="UP000245771"/>
    </source>
</evidence>
<feature type="region of interest" description="Disordered" evidence="1">
    <location>
        <begin position="1"/>
        <end position="67"/>
    </location>
</feature>
<name>A0A316VMT9_9BASI</name>
<feature type="compositionally biased region" description="Polar residues" evidence="1">
    <location>
        <begin position="141"/>
        <end position="151"/>
    </location>
</feature>